<feature type="transmembrane region" description="Helical" evidence="1">
    <location>
        <begin position="84"/>
        <end position="106"/>
    </location>
</feature>
<feature type="transmembrane region" description="Helical" evidence="1">
    <location>
        <begin position="50"/>
        <end position="72"/>
    </location>
</feature>
<evidence type="ECO:0000256" key="1">
    <source>
        <dbReference type="SAM" id="Phobius"/>
    </source>
</evidence>
<dbReference type="Proteomes" id="UP000473089">
    <property type="component" value="Unassembled WGS sequence"/>
</dbReference>
<dbReference type="AlphaFoldDB" id="A0A6M0SZR8"/>
<dbReference type="Pfam" id="PF06197">
    <property type="entry name" value="DUF998"/>
    <property type="match status" value="1"/>
</dbReference>
<feature type="transmembrane region" description="Helical" evidence="1">
    <location>
        <begin position="190"/>
        <end position="207"/>
    </location>
</feature>
<proteinExistence type="predicted"/>
<name>A0A6M0SZR8_CLOBO</name>
<keyword evidence="1" id="KW-1133">Transmembrane helix</keyword>
<protein>
    <submittedName>
        <fullName evidence="2">DUF998 domain-containing protein</fullName>
    </submittedName>
</protein>
<accession>A0A6M0SZR8</accession>
<sequence length="210" mass="23875">MWGSKFNWIILIIGAFLEFIIPYVLTFFYPRYSHSREVLSALGGKNSPVCQYYNLWLIIWGIIMSFTSITFYKTYFKFSNIVSIIGSIIFILFGVGACILSSIFSVEDKRSIESIEGKVHGIGSGVGFIALAFMPLIISKLSYMKGESLLGIIFIIFFIINIIIFTLFIMSEKDRFSNTLIGLSGLWQRLLLVSFYMPLVILAIKNINFS</sequence>
<keyword evidence="1" id="KW-0812">Transmembrane</keyword>
<reference evidence="2 3" key="1">
    <citation type="submission" date="2019-02" db="EMBL/GenBank/DDBJ databases">
        <title>Genome sequencing of Clostridium botulinum clinical isolates.</title>
        <authorList>
            <person name="Brunt J."/>
            <person name="Van Vliet A.H.M."/>
            <person name="Stringer S.C."/>
            <person name="Grant K.A."/>
            <person name="Carter A.C."/>
            <person name="Peck M.W."/>
        </authorList>
    </citation>
    <scope>NUCLEOTIDE SEQUENCE [LARGE SCALE GENOMIC DNA]</scope>
    <source>
        <strain evidence="2 3">R1125/03</strain>
    </source>
</reference>
<feature type="transmembrane region" description="Helical" evidence="1">
    <location>
        <begin position="6"/>
        <end position="29"/>
    </location>
</feature>
<comment type="caution">
    <text evidence="2">The sequence shown here is derived from an EMBL/GenBank/DDBJ whole genome shotgun (WGS) entry which is preliminary data.</text>
</comment>
<feature type="transmembrane region" description="Helical" evidence="1">
    <location>
        <begin position="118"/>
        <end position="138"/>
    </location>
</feature>
<organism evidence="2 3">
    <name type="scientific">Clostridium botulinum</name>
    <dbReference type="NCBI Taxonomy" id="1491"/>
    <lineage>
        <taxon>Bacteria</taxon>
        <taxon>Bacillati</taxon>
        <taxon>Bacillota</taxon>
        <taxon>Clostridia</taxon>
        <taxon>Eubacteriales</taxon>
        <taxon>Clostridiaceae</taxon>
        <taxon>Clostridium</taxon>
    </lineage>
</organism>
<gene>
    <name evidence="2" type="ORF">EXM42_08585</name>
</gene>
<dbReference type="EMBL" id="SGJP01000015">
    <property type="protein sequence ID" value="NFA60445.1"/>
    <property type="molecule type" value="Genomic_DNA"/>
</dbReference>
<dbReference type="InterPro" id="IPR009339">
    <property type="entry name" value="DUF998"/>
</dbReference>
<evidence type="ECO:0000313" key="3">
    <source>
        <dbReference type="Proteomes" id="UP000473089"/>
    </source>
</evidence>
<feature type="transmembrane region" description="Helical" evidence="1">
    <location>
        <begin position="150"/>
        <end position="169"/>
    </location>
</feature>
<keyword evidence="1" id="KW-0472">Membrane</keyword>
<evidence type="ECO:0000313" key="2">
    <source>
        <dbReference type="EMBL" id="NFA60445.1"/>
    </source>
</evidence>